<accession>A0AAE0UAB2</accession>
<reference evidence="3" key="1">
    <citation type="journal article" date="2023" name="Mol. Phylogenet. Evol.">
        <title>Genome-scale phylogeny and comparative genomics of the fungal order Sordariales.</title>
        <authorList>
            <person name="Hensen N."/>
            <person name="Bonometti L."/>
            <person name="Westerberg I."/>
            <person name="Brannstrom I.O."/>
            <person name="Guillou S."/>
            <person name="Cros-Aarteil S."/>
            <person name="Calhoun S."/>
            <person name="Haridas S."/>
            <person name="Kuo A."/>
            <person name="Mondo S."/>
            <person name="Pangilinan J."/>
            <person name="Riley R."/>
            <person name="LaButti K."/>
            <person name="Andreopoulos B."/>
            <person name="Lipzen A."/>
            <person name="Chen C."/>
            <person name="Yan M."/>
            <person name="Daum C."/>
            <person name="Ng V."/>
            <person name="Clum A."/>
            <person name="Steindorff A."/>
            <person name="Ohm R.A."/>
            <person name="Martin F."/>
            <person name="Silar P."/>
            <person name="Natvig D.O."/>
            <person name="Lalanne C."/>
            <person name="Gautier V."/>
            <person name="Ament-Velasquez S.L."/>
            <person name="Kruys A."/>
            <person name="Hutchinson M.I."/>
            <person name="Powell A.J."/>
            <person name="Barry K."/>
            <person name="Miller A.N."/>
            <person name="Grigoriev I.V."/>
            <person name="Debuchy R."/>
            <person name="Gladieux P."/>
            <person name="Hiltunen Thoren M."/>
            <person name="Johannesson H."/>
        </authorList>
    </citation>
    <scope>NUCLEOTIDE SEQUENCE</scope>
    <source>
        <strain evidence="3">FGSC 1904</strain>
    </source>
</reference>
<dbReference type="EMBL" id="JAUTDP010000009">
    <property type="protein sequence ID" value="KAK3396385.1"/>
    <property type="molecule type" value="Genomic_DNA"/>
</dbReference>
<protein>
    <recommendedName>
        <fullName evidence="2">Amidohydrolase-related domain-containing protein</fullName>
    </recommendedName>
</protein>
<dbReference type="AlphaFoldDB" id="A0AAE0UAB2"/>
<proteinExistence type="predicted"/>
<dbReference type="SUPFAM" id="SSF51556">
    <property type="entry name" value="Metallo-dependent hydrolases"/>
    <property type="match status" value="1"/>
</dbReference>
<feature type="compositionally biased region" description="Low complexity" evidence="1">
    <location>
        <begin position="182"/>
        <end position="191"/>
    </location>
</feature>
<feature type="domain" description="Amidohydrolase-related" evidence="2">
    <location>
        <begin position="73"/>
        <end position="460"/>
    </location>
</feature>
<dbReference type="InterPro" id="IPR057744">
    <property type="entry name" value="OTAase-like"/>
</dbReference>
<evidence type="ECO:0000256" key="1">
    <source>
        <dbReference type="SAM" id="MobiDB-lite"/>
    </source>
</evidence>
<dbReference type="PANTHER" id="PTHR43135">
    <property type="entry name" value="ALPHA-D-RIBOSE 1-METHYLPHOSPHONATE 5-TRIPHOSPHATE DIPHOSPHATASE"/>
    <property type="match status" value="1"/>
</dbReference>
<dbReference type="Gene3D" id="2.30.40.10">
    <property type="entry name" value="Urease, subunit C, domain 1"/>
    <property type="match status" value="1"/>
</dbReference>
<evidence type="ECO:0000313" key="4">
    <source>
        <dbReference type="Proteomes" id="UP001281003"/>
    </source>
</evidence>
<evidence type="ECO:0000313" key="3">
    <source>
        <dbReference type="EMBL" id="KAK3396385.1"/>
    </source>
</evidence>
<dbReference type="PANTHER" id="PTHR43135:SF3">
    <property type="entry name" value="ALPHA-D-RIBOSE 1-METHYLPHOSPHONATE 5-TRIPHOSPHATE DIPHOSPHATASE"/>
    <property type="match status" value="1"/>
</dbReference>
<dbReference type="Gene3D" id="3.20.20.140">
    <property type="entry name" value="Metal-dependent hydrolases"/>
    <property type="match status" value="1"/>
</dbReference>
<evidence type="ECO:0000259" key="2">
    <source>
        <dbReference type="Pfam" id="PF01979"/>
    </source>
</evidence>
<gene>
    <name evidence="3" type="ORF">B0T20DRAFT_357589</name>
</gene>
<dbReference type="InterPro" id="IPR032466">
    <property type="entry name" value="Metal_Hydrolase"/>
</dbReference>
<dbReference type="InterPro" id="IPR006680">
    <property type="entry name" value="Amidohydro-rel"/>
</dbReference>
<dbReference type="Proteomes" id="UP001281003">
    <property type="component" value="Unassembled WGS sequence"/>
</dbReference>
<dbReference type="CDD" id="cd01299">
    <property type="entry name" value="Met_dep_hydrolase_A"/>
    <property type="match status" value="1"/>
</dbReference>
<dbReference type="Pfam" id="PF01979">
    <property type="entry name" value="Amidohydro_1"/>
    <property type="match status" value="1"/>
</dbReference>
<dbReference type="InterPro" id="IPR051781">
    <property type="entry name" value="Metallo-dep_Hydrolase"/>
</dbReference>
<name>A0AAE0UAB2_SORBR</name>
<dbReference type="InterPro" id="IPR011059">
    <property type="entry name" value="Metal-dep_hydrolase_composite"/>
</dbReference>
<comment type="caution">
    <text evidence="3">The sequence shown here is derived from an EMBL/GenBank/DDBJ whole genome shotgun (WGS) entry which is preliminary data.</text>
</comment>
<sequence length="482" mass="52799">MTLRINPQPPKTFTLHSSLLFDPKQKAFRKNISIEIDRDTGSIANLYERDDQHDLRLQVKDGDIDLRGPGKCVLPGLVDSHTHVFLHSYSLTTEKKSDRPSIEQMRDSSPVERILRATSAVRAALLAGFTTYRDLGTEALGPADAQLRDCINRGLIPGPRMFVATDALASNGSYEIRRENKSLSSPFSSSGYGSGGGGLQVPRASDPCDGPSSVRAAVRRRVGDGADIIKFYADYRRKVMRFPGPDTSRTSNQPILFPPDVGRKNPAVPLFGQDEMDAIVAEAKLAELPVAAHAGDTKAALMAARAGVTSVEHVFEDYGGLMDEVLREMKERKVIWVPTLATVESALSEEVMEGCVAAVRKAVLEMGVRVVTGGDTGVIDHGLNCRELEIFVQKVGLPVEQVLEMATVGGWEACGGEMTGYRFGWWEKGCRADVICLDADPREDKKALRKVGFVMKDGKVWKRDGRAVDMITVPEFPSYMDD</sequence>
<organism evidence="3 4">
    <name type="scientific">Sordaria brevicollis</name>
    <dbReference type="NCBI Taxonomy" id="83679"/>
    <lineage>
        <taxon>Eukaryota</taxon>
        <taxon>Fungi</taxon>
        <taxon>Dikarya</taxon>
        <taxon>Ascomycota</taxon>
        <taxon>Pezizomycotina</taxon>
        <taxon>Sordariomycetes</taxon>
        <taxon>Sordariomycetidae</taxon>
        <taxon>Sordariales</taxon>
        <taxon>Sordariaceae</taxon>
        <taxon>Sordaria</taxon>
    </lineage>
</organism>
<reference evidence="3" key="2">
    <citation type="submission" date="2023-07" db="EMBL/GenBank/DDBJ databases">
        <authorList>
            <consortium name="Lawrence Berkeley National Laboratory"/>
            <person name="Haridas S."/>
            <person name="Hensen N."/>
            <person name="Bonometti L."/>
            <person name="Westerberg I."/>
            <person name="Brannstrom I.O."/>
            <person name="Guillou S."/>
            <person name="Cros-Aarteil S."/>
            <person name="Calhoun S."/>
            <person name="Kuo A."/>
            <person name="Mondo S."/>
            <person name="Pangilinan J."/>
            <person name="Riley R."/>
            <person name="LaButti K."/>
            <person name="Andreopoulos B."/>
            <person name="Lipzen A."/>
            <person name="Chen C."/>
            <person name="Yanf M."/>
            <person name="Daum C."/>
            <person name="Ng V."/>
            <person name="Clum A."/>
            <person name="Steindorff A."/>
            <person name="Ohm R."/>
            <person name="Martin F."/>
            <person name="Silar P."/>
            <person name="Natvig D."/>
            <person name="Lalanne C."/>
            <person name="Gautier V."/>
            <person name="Ament-velasquez S.L."/>
            <person name="Kruys A."/>
            <person name="Hutchinson M.I."/>
            <person name="Powell A.J."/>
            <person name="Barry K."/>
            <person name="Miller A.N."/>
            <person name="Grigoriev I.V."/>
            <person name="Debuchy R."/>
            <person name="Gladieux P."/>
            <person name="Thoren M.H."/>
            <person name="Johannesson H."/>
        </authorList>
    </citation>
    <scope>NUCLEOTIDE SEQUENCE</scope>
    <source>
        <strain evidence="3">FGSC 1904</strain>
    </source>
</reference>
<feature type="region of interest" description="Disordered" evidence="1">
    <location>
        <begin position="180"/>
        <end position="212"/>
    </location>
</feature>
<dbReference type="SUPFAM" id="SSF51338">
    <property type="entry name" value="Composite domain of metallo-dependent hydrolases"/>
    <property type="match status" value="1"/>
</dbReference>
<keyword evidence="4" id="KW-1185">Reference proteome</keyword>
<dbReference type="GO" id="GO:0016810">
    <property type="term" value="F:hydrolase activity, acting on carbon-nitrogen (but not peptide) bonds"/>
    <property type="evidence" value="ECO:0007669"/>
    <property type="project" value="InterPro"/>
</dbReference>